<reference evidence="1" key="1">
    <citation type="submission" date="2023-04" db="EMBL/GenBank/DDBJ databases">
        <authorList>
            <person name="Vijverberg K."/>
            <person name="Xiong W."/>
            <person name="Schranz E."/>
        </authorList>
    </citation>
    <scope>NUCLEOTIDE SEQUENCE</scope>
</reference>
<name>A0AA35ZVB1_LACSI</name>
<evidence type="ECO:0000313" key="2">
    <source>
        <dbReference type="Proteomes" id="UP001177003"/>
    </source>
</evidence>
<gene>
    <name evidence="1" type="ORF">LSALG_LOCUS38148</name>
</gene>
<evidence type="ECO:0000313" key="1">
    <source>
        <dbReference type="EMBL" id="CAI9299436.1"/>
    </source>
</evidence>
<protein>
    <submittedName>
        <fullName evidence="1">Uncharacterized protein</fullName>
    </submittedName>
</protein>
<dbReference type="EMBL" id="OX465084">
    <property type="protein sequence ID" value="CAI9299436.1"/>
    <property type="molecule type" value="Genomic_DNA"/>
</dbReference>
<organism evidence="1 2">
    <name type="scientific">Lactuca saligna</name>
    <name type="common">Willowleaf lettuce</name>
    <dbReference type="NCBI Taxonomy" id="75948"/>
    <lineage>
        <taxon>Eukaryota</taxon>
        <taxon>Viridiplantae</taxon>
        <taxon>Streptophyta</taxon>
        <taxon>Embryophyta</taxon>
        <taxon>Tracheophyta</taxon>
        <taxon>Spermatophyta</taxon>
        <taxon>Magnoliopsida</taxon>
        <taxon>eudicotyledons</taxon>
        <taxon>Gunneridae</taxon>
        <taxon>Pentapetalae</taxon>
        <taxon>asterids</taxon>
        <taxon>campanulids</taxon>
        <taxon>Asterales</taxon>
        <taxon>Asteraceae</taxon>
        <taxon>Cichorioideae</taxon>
        <taxon>Cichorieae</taxon>
        <taxon>Lactucinae</taxon>
        <taxon>Lactuca</taxon>
    </lineage>
</organism>
<keyword evidence="2" id="KW-1185">Reference proteome</keyword>
<dbReference type="Proteomes" id="UP001177003">
    <property type="component" value="Chromosome 8"/>
</dbReference>
<sequence length="123" mass="13912">MNSTLTMILFISSLYAPKKSPRSFTTYGLHKETTKAVVVSSPPYSSVTGQPVDFRQPPLRLQIEQRRRTILITCPFGFEIESVRRIKKDKIGIPIGVGITSGIDFQFLTFGGFKVQRLYSRLL</sequence>
<dbReference type="AlphaFoldDB" id="A0AA35ZVB1"/>
<accession>A0AA35ZVB1</accession>
<proteinExistence type="predicted"/>